<evidence type="ECO:0000256" key="4">
    <source>
        <dbReference type="ARBA" id="ARBA00022461"/>
    </source>
</evidence>
<dbReference type="AlphaFoldDB" id="A0A1B0CSV6"/>
<dbReference type="EnsemblMetazoa" id="LLOJ007955-RA">
    <property type="protein sequence ID" value="LLOJ007955-PA"/>
    <property type="gene ID" value="LLOJ007955"/>
</dbReference>
<dbReference type="Proteomes" id="UP000092461">
    <property type="component" value="Unassembled WGS sequence"/>
</dbReference>
<evidence type="ECO:0000256" key="3">
    <source>
        <dbReference type="ARBA" id="ARBA00022448"/>
    </source>
</evidence>
<dbReference type="VEuPathDB" id="VectorBase:LLONM1_005329"/>
<keyword evidence="9" id="KW-0472">Membrane</keyword>
<keyword evidence="11 12" id="KW-0407">Ion channel</keyword>
<reference evidence="13" key="1">
    <citation type="submission" date="2020-05" db="UniProtKB">
        <authorList>
            <consortium name="EnsemblMetazoa"/>
        </authorList>
    </citation>
    <scope>IDENTIFICATION</scope>
    <source>
        <strain evidence="13">Jacobina</strain>
    </source>
</reference>
<proteinExistence type="inferred from homology"/>
<dbReference type="GO" id="GO:0015280">
    <property type="term" value="F:ligand-gated sodium channel activity"/>
    <property type="evidence" value="ECO:0007669"/>
    <property type="project" value="TreeGrafter"/>
</dbReference>
<organism evidence="13 14">
    <name type="scientific">Lutzomyia longipalpis</name>
    <name type="common">Sand fly</name>
    <dbReference type="NCBI Taxonomy" id="7200"/>
    <lineage>
        <taxon>Eukaryota</taxon>
        <taxon>Metazoa</taxon>
        <taxon>Ecdysozoa</taxon>
        <taxon>Arthropoda</taxon>
        <taxon>Hexapoda</taxon>
        <taxon>Insecta</taxon>
        <taxon>Pterygota</taxon>
        <taxon>Neoptera</taxon>
        <taxon>Endopterygota</taxon>
        <taxon>Diptera</taxon>
        <taxon>Nematocera</taxon>
        <taxon>Psychodoidea</taxon>
        <taxon>Psychodidae</taxon>
        <taxon>Lutzomyia</taxon>
        <taxon>Lutzomyia</taxon>
    </lineage>
</organism>
<evidence type="ECO:0000256" key="11">
    <source>
        <dbReference type="ARBA" id="ARBA00023303"/>
    </source>
</evidence>
<evidence type="ECO:0000256" key="1">
    <source>
        <dbReference type="ARBA" id="ARBA00004141"/>
    </source>
</evidence>
<evidence type="ECO:0000256" key="8">
    <source>
        <dbReference type="ARBA" id="ARBA00023065"/>
    </source>
</evidence>
<comment type="subcellular location">
    <subcellularLocation>
        <location evidence="1">Membrane</location>
        <topology evidence="1">Multi-pass membrane protein</topology>
    </subcellularLocation>
</comment>
<evidence type="ECO:0000313" key="13">
    <source>
        <dbReference type="EnsemblMetazoa" id="LLOJ007955-PA"/>
    </source>
</evidence>
<dbReference type="GO" id="GO:0005886">
    <property type="term" value="C:plasma membrane"/>
    <property type="evidence" value="ECO:0007669"/>
    <property type="project" value="TreeGrafter"/>
</dbReference>
<dbReference type="VEuPathDB" id="VectorBase:LLOJ007955"/>
<keyword evidence="3 12" id="KW-0813">Transport</keyword>
<evidence type="ECO:0000256" key="7">
    <source>
        <dbReference type="ARBA" id="ARBA00023053"/>
    </source>
</evidence>
<name>A0A1B0CSV6_LUTLO</name>
<accession>A0A1B0CSV6</accession>
<evidence type="ECO:0008006" key="15">
    <source>
        <dbReference type="Google" id="ProtNLM"/>
    </source>
</evidence>
<sequence>MWDLNEKYFGADRDKFQDEFVADIAFFNGLCSSCKSCMQNQKVECGGNFSAIVQQFRTPCEHLITNCAWNGRNFSCCDAFLPLETEFGLCYTINSVHTTPKYGLKLQSNRDMGPGTLDVFALEDVQIHLHSPNDVPYINTEHDLQETILWGLQKEIIFSTIEIFNDANIVEQGLFQRRCKFPFEFAEEDGLRLYSSYSYSTCVTSCVAEAQIAICNCTHHLMPPNLAPNQFEPLKICNVEGLQCLTENFEILTEIRRNCKCFISCEEPEYNIVYSSNE</sequence>
<dbReference type="PANTHER" id="PTHR11690:SF184">
    <property type="entry name" value="PICKPOCKET 31"/>
    <property type="match status" value="1"/>
</dbReference>
<dbReference type="Pfam" id="PF00858">
    <property type="entry name" value="ASC"/>
    <property type="match status" value="1"/>
</dbReference>
<dbReference type="Gene3D" id="2.60.470.10">
    <property type="entry name" value="Acid-sensing ion channels like domains"/>
    <property type="match status" value="1"/>
</dbReference>
<evidence type="ECO:0000256" key="9">
    <source>
        <dbReference type="ARBA" id="ARBA00023136"/>
    </source>
</evidence>
<dbReference type="EMBL" id="AJWK01026653">
    <property type="status" value="NOT_ANNOTATED_CDS"/>
    <property type="molecule type" value="Genomic_DNA"/>
</dbReference>
<dbReference type="PRINTS" id="PR01078">
    <property type="entry name" value="AMINACHANNEL"/>
</dbReference>
<keyword evidence="5 12" id="KW-0812">Transmembrane</keyword>
<evidence type="ECO:0000256" key="2">
    <source>
        <dbReference type="ARBA" id="ARBA00007193"/>
    </source>
</evidence>
<dbReference type="PANTHER" id="PTHR11690">
    <property type="entry name" value="AMILORIDE-SENSITIVE SODIUM CHANNEL-RELATED"/>
    <property type="match status" value="1"/>
</dbReference>
<evidence type="ECO:0000256" key="10">
    <source>
        <dbReference type="ARBA" id="ARBA00023201"/>
    </source>
</evidence>
<dbReference type="InterPro" id="IPR001873">
    <property type="entry name" value="ENaC"/>
</dbReference>
<keyword evidence="6" id="KW-1133">Transmembrane helix</keyword>
<keyword evidence="7" id="KW-0915">Sodium</keyword>
<dbReference type="Gene3D" id="1.10.287.820">
    <property type="entry name" value="Acid-sensing ion channel domain"/>
    <property type="match status" value="1"/>
</dbReference>
<evidence type="ECO:0000256" key="6">
    <source>
        <dbReference type="ARBA" id="ARBA00022989"/>
    </source>
</evidence>
<keyword evidence="14" id="KW-1185">Reference proteome</keyword>
<keyword evidence="4 12" id="KW-0894">Sodium channel</keyword>
<evidence type="ECO:0000313" key="14">
    <source>
        <dbReference type="Proteomes" id="UP000092461"/>
    </source>
</evidence>
<keyword evidence="8 12" id="KW-0406">Ion transport</keyword>
<protein>
    <recommendedName>
        <fullName evidence="15">Pickpocket</fullName>
    </recommendedName>
</protein>
<keyword evidence="10 12" id="KW-0739">Sodium transport</keyword>
<evidence type="ECO:0000256" key="12">
    <source>
        <dbReference type="RuleBase" id="RU000679"/>
    </source>
</evidence>
<evidence type="ECO:0000256" key="5">
    <source>
        <dbReference type="ARBA" id="ARBA00022692"/>
    </source>
</evidence>
<comment type="similarity">
    <text evidence="2 12">Belongs to the amiloride-sensitive sodium channel (TC 1.A.6) family.</text>
</comment>